<organism evidence="1 2">
    <name type="scientific">Ranatra chinensis</name>
    <dbReference type="NCBI Taxonomy" id="642074"/>
    <lineage>
        <taxon>Eukaryota</taxon>
        <taxon>Metazoa</taxon>
        <taxon>Ecdysozoa</taxon>
        <taxon>Arthropoda</taxon>
        <taxon>Hexapoda</taxon>
        <taxon>Insecta</taxon>
        <taxon>Pterygota</taxon>
        <taxon>Neoptera</taxon>
        <taxon>Paraneoptera</taxon>
        <taxon>Hemiptera</taxon>
        <taxon>Heteroptera</taxon>
        <taxon>Panheteroptera</taxon>
        <taxon>Nepomorpha</taxon>
        <taxon>Nepidae</taxon>
        <taxon>Ranatrinae</taxon>
        <taxon>Ranatra</taxon>
    </lineage>
</organism>
<keyword evidence="2" id="KW-1185">Reference proteome</keyword>
<dbReference type="Gene3D" id="3.40.50.1000">
    <property type="entry name" value="HAD superfamily/HAD-like"/>
    <property type="match status" value="1"/>
</dbReference>
<dbReference type="InterPro" id="IPR023214">
    <property type="entry name" value="HAD_sf"/>
</dbReference>
<dbReference type="InterPro" id="IPR044924">
    <property type="entry name" value="HAD-SF_hydro_IA_REG-2-like_cap"/>
</dbReference>
<dbReference type="PANTHER" id="PTHR46191">
    <property type="match status" value="1"/>
</dbReference>
<evidence type="ECO:0000313" key="2">
    <source>
        <dbReference type="Proteomes" id="UP001558652"/>
    </source>
</evidence>
<accession>A0ABD0YHF8</accession>
<dbReference type="EMBL" id="JBFDAA010000007">
    <property type="protein sequence ID" value="KAL1130626.1"/>
    <property type="molecule type" value="Genomic_DNA"/>
</dbReference>
<sequence length="225" mass="25248">MYSRVGRLHGVQSEPTAVYQNFKKGWCLMNQEHPNYGLKTGITWTEWWRKLVKKSLGDHPGSLKAADELIKIFGTAEGWRPIDGALPLLDELKGSNIDLGIISNFDPRLQPILISLGMDGYFTFVTTSYDAGVLKPDPAIFKYSENLYKKLTGKDLDGRNALHIGDSYELDYSSALSVGWNAALVNSSGLVTQNTDCGQVFRDLYELRTYFKNVLKTTQLSNLKE</sequence>
<protein>
    <recommendedName>
        <fullName evidence="3">Haloacid dehalogenase-like hydrolase domain-containing protein 3</fullName>
    </recommendedName>
</protein>
<dbReference type="Proteomes" id="UP001558652">
    <property type="component" value="Unassembled WGS sequence"/>
</dbReference>
<dbReference type="InterPro" id="IPR051828">
    <property type="entry name" value="HAD-like_hydrolase_domain"/>
</dbReference>
<dbReference type="NCBIfam" id="TIGR02252">
    <property type="entry name" value="DREG-2"/>
    <property type="match status" value="1"/>
</dbReference>
<dbReference type="AlphaFoldDB" id="A0ABD0YHF8"/>
<dbReference type="InterPro" id="IPR036412">
    <property type="entry name" value="HAD-like_sf"/>
</dbReference>
<dbReference type="PANTHER" id="PTHR46191:SF2">
    <property type="entry name" value="HALOACID DEHALOGENASE-LIKE HYDROLASE DOMAIN-CONTAINING PROTEIN 3"/>
    <property type="match status" value="1"/>
</dbReference>
<evidence type="ECO:0000313" key="1">
    <source>
        <dbReference type="EMBL" id="KAL1130626.1"/>
    </source>
</evidence>
<proteinExistence type="predicted"/>
<name>A0ABD0YHF8_9HEMI</name>
<dbReference type="Gene3D" id="1.10.150.720">
    <property type="entry name" value="Haloacid dehalogenase-like hydrolase"/>
    <property type="match status" value="1"/>
</dbReference>
<dbReference type="InterPro" id="IPR006439">
    <property type="entry name" value="HAD-SF_hydro_IA"/>
</dbReference>
<dbReference type="SUPFAM" id="SSF56784">
    <property type="entry name" value="HAD-like"/>
    <property type="match status" value="1"/>
</dbReference>
<comment type="caution">
    <text evidence="1">The sequence shown here is derived from an EMBL/GenBank/DDBJ whole genome shotgun (WGS) entry which is preliminary data.</text>
</comment>
<reference evidence="1 2" key="1">
    <citation type="submission" date="2024-07" db="EMBL/GenBank/DDBJ databases">
        <title>Chromosome-level genome assembly of the water stick insect Ranatra chinensis (Heteroptera: Nepidae).</title>
        <authorList>
            <person name="Liu X."/>
        </authorList>
    </citation>
    <scope>NUCLEOTIDE SEQUENCE [LARGE SCALE GENOMIC DNA]</scope>
    <source>
        <strain evidence="1">Cailab_2021Rc</strain>
        <tissue evidence="1">Muscle</tissue>
    </source>
</reference>
<dbReference type="NCBIfam" id="TIGR01549">
    <property type="entry name" value="HAD-SF-IA-v1"/>
    <property type="match status" value="1"/>
</dbReference>
<dbReference type="Pfam" id="PF00702">
    <property type="entry name" value="Hydrolase"/>
    <property type="match status" value="1"/>
</dbReference>
<gene>
    <name evidence="1" type="ORF">AAG570_011868</name>
</gene>
<dbReference type="InterPro" id="IPR011949">
    <property type="entry name" value="HAD-SF_hydro_IA_REG-2-like"/>
</dbReference>
<evidence type="ECO:0008006" key="3">
    <source>
        <dbReference type="Google" id="ProtNLM"/>
    </source>
</evidence>